<dbReference type="Proteomes" id="UP000466794">
    <property type="component" value="Unassembled WGS sequence"/>
</dbReference>
<dbReference type="RefSeq" id="WP_157354759.1">
    <property type="nucleotide sequence ID" value="NZ_WRPP01000001.1"/>
</dbReference>
<proteinExistence type="predicted"/>
<reference evidence="2 3" key="1">
    <citation type="submission" date="2019-12" db="EMBL/GenBank/DDBJ databases">
        <title>Nocardia sp. nov. ET3-3 isolated from soil.</title>
        <authorList>
            <person name="Kanchanasin P."/>
            <person name="Tanasupawat S."/>
            <person name="Yuki M."/>
            <person name="Kudo T."/>
        </authorList>
    </citation>
    <scope>NUCLEOTIDE SEQUENCE [LARGE SCALE GENOMIC DNA]</scope>
    <source>
        <strain evidence="2 3">ET3-3</strain>
    </source>
</reference>
<keyword evidence="3" id="KW-1185">Reference proteome</keyword>
<organism evidence="2 3">
    <name type="scientific">Nocardia terrae</name>
    <dbReference type="NCBI Taxonomy" id="2675851"/>
    <lineage>
        <taxon>Bacteria</taxon>
        <taxon>Bacillati</taxon>
        <taxon>Actinomycetota</taxon>
        <taxon>Actinomycetes</taxon>
        <taxon>Mycobacteriales</taxon>
        <taxon>Nocardiaceae</taxon>
        <taxon>Nocardia</taxon>
    </lineage>
</organism>
<protein>
    <submittedName>
        <fullName evidence="2">Uncharacterized protein</fullName>
    </submittedName>
</protein>
<dbReference type="EMBL" id="WRPP01000001">
    <property type="protein sequence ID" value="MVU75998.1"/>
    <property type="molecule type" value="Genomic_DNA"/>
</dbReference>
<comment type="caution">
    <text evidence="2">The sequence shown here is derived from an EMBL/GenBank/DDBJ whole genome shotgun (WGS) entry which is preliminary data.</text>
</comment>
<name>A0A7K1UQ23_9NOCA</name>
<evidence type="ECO:0000256" key="1">
    <source>
        <dbReference type="SAM" id="MobiDB-lite"/>
    </source>
</evidence>
<feature type="region of interest" description="Disordered" evidence="1">
    <location>
        <begin position="8"/>
        <end position="33"/>
    </location>
</feature>
<accession>A0A7K1UQ23</accession>
<evidence type="ECO:0000313" key="2">
    <source>
        <dbReference type="EMBL" id="MVU75998.1"/>
    </source>
</evidence>
<evidence type="ECO:0000313" key="3">
    <source>
        <dbReference type="Proteomes" id="UP000466794"/>
    </source>
</evidence>
<gene>
    <name evidence="2" type="ORF">GPX89_01920</name>
</gene>
<dbReference type="AlphaFoldDB" id="A0A7K1UQ23"/>
<sequence length="137" mass="15744">MLEAKARRAFTHGFPATTNNENPDRKGYPTHRCPVGERVEQLPDLKFDAERPMPWAGELYAMSEDERTMYRLYFIEQRPGWDKPTDLIIGSGIGVKPVSESSDWASADQTKDIHDAMDSGVTRCENVRARWRRWNSA</sequence>